<comment type="caution">
    <text evidence="1">The sequence shown here is derived from an EMBL/GenBank/DDBJ whole genome shotgun (WGS) entry which is preliminary data.</text>
</comment>
<reference evidence="1" key="1">
    <citation type="submission" date="2018-11" db="EMBL/GenBank/DDBJ databases">
        <authorList>
            <consortium name="Pathogen Informatics"/>
        </authorList>
    </citation>
    <scope>NUCLEOTIDE SEQUENCE</scope>
</reference>
<keyword evidence="2" id="KW-1185">Reference proteome</keyword>
<accession>A0A3S5AEF6</accession>
<proteinExistence type="predicted"/>
<dbReference type="OrthoDB" id="10063282at2759"/>
<evidence type="ECO:0000313" key="2">
    <source>
        <dbReference type="Proteomes" id="UP000784294"/>
    </source>
</evidence>
<dbReference type="AlphaFoldDB" id="A0A3S5AEF6"/>
<name>A0A3S5AEF6_9PLAT</name>
<dbReference type="EMBL" id="CAAALY010248649">
    <property type="protein sequence ID" value="VEL34903.1"/>
    <property type="molecule type" value="Genomic_DNA"/>
</dbReference>
<evidence type="ECO:0000313" key="1">
    <source>
        <dbReference type="EMBL" id="VEL34903.1"/>
    </source>
</evidence>
<dbReference type="Proteomes" id="UP000784294">
    <property type="component" value="Unassembled WGS sequence"/>
</dbReference>
<sequence length="126" mass="13517">MNNYFAHLGLLGEHAPPGSAFSLTSTAAGFLSGLSAGASTLASDRHSAQFDSRLSAGFGPLPKSHHPPFYFPPLFLALSPCHRQILVHQLRNLRRVAGNKRLFCTVESEGTGERQKTGSVEASKPM</sequence>
<protein>
    <submittedName>
        <fullName evidence="1">Uncharacterized protein</fullName>
    </submittedName>
</protein>
<organism evidence="1 2">
    <name type="scientific">Protopolystoma xenopodis</name>
    <dbReference type="NCBI Taxonomy" id="117903"/>
    <lineage>
        <taxon>Eukaryota</taxon>
        <taxon>Metazoa</taxon>
        <taxon>Spiralia</taxon>
        <taxon>Lophotrochozoa</taxon>
        <taxon>Platyhelminthes</taxon>
        <taxon>Monogenea</taxon>
        <taxon>Polyopisthocotylea</taxon>
        <taxon>Polystomatidea</taxon>
        <taxon>Polystomatidae</taxon>
        <taxon>Protopolystoma</taxon>
    </lineage>
</organism>
<gene>
    <name evidence="1" type="ORF">PXEA_LOCUS28343</name>
</gene>